<dbReference type="RefSeq" id="WP_344430899.1">
    <property type="nucleotide sequence ID" value="NZ_BAAANN010000053.1"/>
</dbReference>
<protein>
    <recommendedName>
        <fullName evidence="5">HTH luxR-type domain-containing protein</fullName>
    </recommendedName>
</protein>
<evidence type="ECO:0000256" key="4">
    <source>
        <dbReference type="SAM" id="MobiDB-lite"/>
    </source>
</evidence>
<comment type="caution">
    <text evidence="6">The sequence shown here is derived from an EMBL/GenBank/DDBJ whole genome shotgun (WGS) entry which is preliminary data.</text>
</comment>
<evidence type="ECO:0000313" key="7">
    <source>
        <dbReference type="Proteomes" id="UP001501116"/>
    </source>
</evidence>
<feature type="compositionally biased region" description="Basic residues" evidence="4">
    <location>
        <begin position="1"/>
        <end position="10"/>
    </location>
</feature>
<keyword evidence="3" id="KW-0804">Transcription</keyword>
<sequence length="81" mass="8395">MNRTRARRARPPAQAAESALEAGDRAAAAALAADGHSNRKIAEEPFIPVKTVGVHASSIFGKPGVTSRVQAATLAHRLGIV</sequence>
<evidence type="ECO:0000256" key="2">
    <source>
        <dbReference type="ARBA" id="ARBA00023125"/>
    </source>
</evidence>
<dbReference type="SUPFAM" id="SSF46894">
    <property type="entry name" value="C-terminal effector domain of the bipartite response regulators"/>
    <property type="match status" value="1"/>
</dbReference>
<feature type="region of interest" description="Disordered" evidence="4">
    <location>
        <begin position="1"/>
        <end position="21"/>
    </location>
</feature>
<name>A0ABN2SP55_9PSEU</name>
<dbReference type="InterPro" id="IPR016032">
    <property type="entry name" value="Sig_transdc_resp-reg_C-effctor"/>
</dbReference>
<keyword evidence="7" id="KW-1185">Reference proteome</keyword>
<evidence type="ECO:0000313" key="6">
    <source>
        <dbReference type="EMBL" id="GAA1989957.1"/>
    </source>
</evidence>
<dbReference type="PANTHER" id="PTHR44688">
    <property type="entry name" value="DNA-BINDING TRANSCRIPTIONAL ACTIVATOR DEVR_DOSR"/>
    <property type="match status" value="1"/>
</dbReference>
<evidence type="ECO:0000259" key="5">
    <source>
        <dbReference type="SMART" id="SM00421"/>
    </source>
</evidence>
<keyword evidence="2" id="KW-0238">DNA-binding</keyword>
<proteinExistence type="predicted"/>
<feature type="domain" description="HTH luxR-type" evidence="5">
    <location>
        <begin position="29"/>
        <end position="75"/>
    </location>
</feature>
<dbReference type="SMART" id="SM00421">
    <property type="entry name" value="HTH_LUXR"/>
    <property type="match status" value="1"/>
</dbReference>
<dbReference type="Proteomes" id="UP001501116">
    <property type="component" value="Unassembled WGS sequence"/>
</dbReference>
<dbReference type="InterPro" id="IPR000792">
    <property type="entry name" value="Tscrpt_reg_LuxR_C"/>
</dbReference>
<evidence type="ECO:0000256" key="1">
    <source>
        <dbReference type="ARBA" id="ARBA00023015"/>
    </source>
</evidence>
<gene>
    <name evidence="6" type="ORF">GCM10009754_80310</name>
</gene>
<reference evidence="6 7" key="1">
    <citation type="journal article" date="2019" name="Int. J. Syst. Evol. Microbiol.">
        <title>The Global Catalogue of Microorganisms (GCM) 10K type strain sequencing project: providing services to taxonomists for standard genome sequencing and annotation.</title>
        <authorList>
            <consortium name="The Broad Institute Genomics Platform"/>
            <consortium name="The Broad Institute Genome Sequencing Center for Infectious Disease"/>
            <person name="Wu L."/>
            <person name="Ma J."/>
        </authorList>
    </citation>
    <scope>NUCLEOTIDE SEQUENCE [LARGE SCALE GENOMIC DNA]</scope>
    <source>
        <strain evidence="6 7">JCM 14545</strain>
    </source>
</reference>
<feature type="compositionally biased region" description="Low complexity" evidence="4">
    <location>
        <begin position="11"/>
        <end position="21"/>
    </location>
</feature>
<evidence type="ECO:0000256" key="3">
    <source>
        <dbReference type="ARBA" id="ARBA00023163"/>
    </source>
</evidence>
<dbReference type="Gene3D" id="1.10.10.10">
    <property type="entry name" value="Winged helix-like DNA-binding domain superfamily/Winged helix DNA-binding domain"/>
    <property type="match status" value="1"/>
</dbReference>
<keyword evidence="1" id="KW-0805">Transcription regulation</keyword>
<dbReference type="Pfam" id="PF00196">
    <property type="entry name" value="GerE"/>
    <property type="match status" value="1"/>
</dbReference>
<accession>A0ABN2SP55</accession>
<organism evidence="6 7">
    <name type="scientific">Amycolatopsis minnesotensis</name>
    <dbReference type="NCBI Taxonomy" id="337894"/>
    <lineage>
        <taxon>Bacteria</taxon>
        <taxon>Bacillati</taxon>
        <taxon>Actinomycetota</taxon>
        <taxon>Actinomycetes</taxon>
        <taxon>Pseudonocardiales</taxon>
        <taxon>Pseudonocardiaceae</taxon>
        <taxon>Amycolatopsis</taxon>
    </lineage>
</organism>
<dbReference type="InterPro" id="IPR036388">
    <property type="entry name" value="WH-like_DNA-bd_sf"/>
</dbReference>
<dbReference type="PANTHER" id="PTHR44688:SF16">
    <property type="entry name" value="DNA-BINDING TRANSCRIPTIONAL ACTIVATOR DEVR_DOSR"/>
    <property type="match status" value="1"/>
</dbReference>
<dbReference type="EMBL" id="BAAANN010000053">
    <property type="protein sequence ID" value="GAA1989957.1"/>
    <property type="molecule type" value="Genomic_DNA"/>
</dbReference>